<protein>
    <recommendedName>
        <fullName evidence="4">MD-2-related lipid-recognition domain-containing protein</fullName>
    </recommendedName>
</protein>
<feature type="signal peptide" evidence="1">
    <location>
        <begin position="1"/>
        <end position="21"/>
    </location>
</feature>
<evidence type="ECO:0000313" key="3">
    <source>
        <dbReference type="Proteomes" id="UP000095300"/>
    </source>
</evidence>
<organism evidence="2 3">
    <name type="scientific">Stomoxys calcitrans</name>
    <name type="common">Stable fly</name>
    <name type="synonym">Conops calcitrans</name>
    <dbReference type="NCBI Taxonomy" id="35570"/>
    <lineage>
        <taxon>Eukaryota</taxon>
        <taxon>Metazoa</taxon>
        <taxon>Ecdysozoa</taxon>
        <taxon>Arthropoda</taxon>
        <taxon>Hexapoda</taxon>
        <taxon>Insecta</taxon>
        <taxon>Pterygota</taxon>
        <taxon>Neoptera</taxon>
        <taxon>Endopterygota</taxon>
        <taxon>Diptera</taxon>
        <taxon>Brachycera</taxon>
        <taxon>Muscomorpha</taxon>
        <taxon>Muscoidea</taxon>
        <taxon>Muscidae</taxon>
        <taxon>Stomoxys</taxon>
    </lineage>
</organism>
<name>A0A1I8PQE2_STOCA</name>
<dbReference type="SMART" id="SM00697">
    <property type="entry name" value="DM8"/>
    <property type="match status" value="1"/>
</dbReference>
<accession>A0A1I8PQE2</accession>
<dbReference type="VEuPathDB" id="VectorBase:SCAU010147"/>
<keyword evidence="1" id="KW-0732">Signal</keyword>
<feature type="chain" id="PRO_5009327038" description="MD-2-related lipid-recognition domain-containing protein" evidence="1">
    <location>
        <begin position="22"/>
        <end position="179"/>
    </location>
</feature>
<gene>
    <name evidence="2" type="primary">106091593</name>
</gene>
<evidence type="ECO:0008006" key="4">
    <source>
        <dbReference type="Google" id="ProtNLM"/>
    </source>
</evidence>
<evidence type="ECO:0000256" key="1">
    <source>
        <dbReference type="SAM" id="SignalP"/>
    </source>
</evidence>
<sequence>MFALSAFSWILFIASFHLVLAKSPYAIGLTQVTCELSDNNFAIIKRCNLTKTADGLRALNIHIHPLQSLDHVSLKLSLFRKTNKNYNPFFVESTVDVCDFLQDYKQNIPWGMIYEKIAKYTNINHSCPYNHDLIIEKLIISPRGLKMVPIPKGEYIVNLKIISDKVQKLISQIFFKRYF</sequence>
<evidence type="ECO:0000313" key="2">
    <source>
        <dbReference type="EnsemblMetazoa" id="SCAU010147-PC"/>
    </source>
</evidence>
<dbReference type="PANTHER" id="PTHR20898">
    <property type="entry name" value="DAEDALUS ON 3-RELATED-RELATED"/>
    <property type="match status" value="1"/>
</dbReference>
<keyword evidence="3" id="KW-1185">Reference proteome</keyword>
<dbReference type="PANTHER" id="PTHR20898:SF0">
    <property type="entry name" value="DAEDALUS ON 3-RELATED"/>
    <property type="match status" value="1"/>
</dbReference>
<dbReference type="EnsemblMetazoa" id="SCAU010147-RC">
    <property type="protein sequence ID" value="SCAU010147-PC"/>
    <property type="gene ID" value="SCAU010147"/>
</dbReference>
<dbReference type="AlphaFoldDB" id="A0A1I8PQE2"/>
<proteinExistence type="predicted"/>
<dbReference type="Pfam" id="PF06477">
    <property type="entry name" value="DUF1091"/>
    <property type="match status" value="1"/>
</dbReference>
<dbReference type="OrthoDB" id="7789165at2759"/>
<dbReference type="Proteomes" id="UP000095300">
    <property type="component" value="Unassembled WGS sequence"/>
</dbReference>
<dbReference type="InterPro" id="IPR010512">
    <property type="entry name" value="DUF1091"/>
</dbReference>
<reference evidence="2" key="1">
    <citation type="submission" date="2020-05" db="UniProtKB">
        <authorList>
            <consortium name="EnsemblMetazoa"/>
        </authorList>
    </citation>
    <scope>IDENTIFICATION</scope>
    <source>
        <strain evidence="2">USDA</strain>
    </source>
</reference>